<dbReference type="AlphaFoldDB" id="A0A0W1S831"/>
<gene>
    <name evidence="1" type="ORF">AUR66_16985</name>
</gene>
<evidence type="ECO:0008006" key="3">
    <source>
        <dbReference type="Google" id="ProtNLM"/>
    </source>
</evidence>
<dbReference type="Proteomes" id="UP000053157">
    <property type="component" value="Unassembled WGS sequence"/>
</dbReference>
<evidence type="ECO:0000313" key="1">
    <source>
        <dbReference type="EMBL" id="KTG22216.1"/>
    </source>
</evidence>
<accession>A0A0W1S831</accession>
<sequence length="233" mass="26198">MDDKSGELDLRNYLDSVGEFCVEMESRTVPENKSSTSKQIGTYFEKELRDWFEEKHGLVSEGSVAEDIDLPAFNLDVKTTSNRQPQSSSTFDDPGERITGVDYNILLFVYDKQSVDGGNKFEIKTCAYIPKERASDYRKSEDAVKLVADYREGKLSESELREQLENLTGVGAISDEKFNEIKEDPPVKGAITITPALQWRFNYNKMVKDDVPEGTERIYGSIGSQSTLSDAGE</sequence>
<dbReference type="OrthoDB" id="350154at2157"/>
<dbReference type="RefSeq" id="WP_058572813.1">
    <property type="nucleotide sequence ID" value="NZ_LOPV01000372.1"/>
</dbReference>
<protein>
    <recommendedName>
        <fullName evidence="3">Restriction endonuclease</fullName>
    </recommendedName>
</protein>
<organism evidence="1 2">
    <name type="scientific">Haloferax profundi</name>
    <dbReference type="NCBI Taxonomy" id="1544718"/>
    <lineage>
        <taxon>Archaea</taxon>
        <taxon>Methanobacteriati</taxon>
        <taxon>Methanobacteriota</taxon>
        <taxon>Stenosarchaea group</taxon>
        <taxon>Halobacteria</taxon>
        <taxon>Halobacteriales</taxon>
        <taxon>Haloferacaceae</taxon>
        <taxon>Haloferax</taxon>
    </lineage>
</organism>
<name>A0A0W1S831_9EURY</name>
<reference evidence="1 2" key="1">
    <citation type="submission" date="2015-12" db="EMBL/GenBank/DDBJ databases">
        <title>Haloferax profundi sp. nov. isolated from the Discovery deep brine-seawater interface in the Red Sea.</title>
        <authorList>
            <person name="Zhang G."/>
            <person name="Stingl U."/>
            <person name="Rashid M."/>
        </authorList>
    </citation>
    <scope>NUCLEOTIDE SEQUENCE [LARGE SCALE GENOMIC DNA]</scope>
    <source>
        <strain evidence="1 2">SB29</strain>
    </source>
</reference>
<dbReference type="EMBL" id="LOPV01000372">
    <property type="protein sequence ID" value="KTG22216.1"/>
    <property type="molecule type" value="Genomic_DNA"/>
</dbReference>
<keyword evidence="2" id="KW-1185">Reference proteome</keyword>
<evidence type="ECO:0000313" key="2">
    <source>
        <dbReference type="Proteomes" id="UP000053157"/>
    </source>
</evidence>
<comment type="caution">
    <text evidence="1">The sequence shown here is derived from an EMBL/GenBank/DDBJ whole genome shotgun (WGS) entry which is preliminary data.</text>
</comment>
<proteinExistence type="predicted"/>